<dbReference type="InterPro" id="IPR035587">
    <property type="entry name" value="DUS-like_FMN-bd"/>
</dbReference>
<dbReference type="CDD" id="cd02801">
    <property type="entry name" value="DUS_like_FMN"/>
    <property type="match status" value="1"/>
</dbReference>
<sequence length="248" mass="27168">MGSSLLTKPDLVKEILTSLVRNVTLPITCKIRLLPTIAETVTLAQLIEGTGVAAVAVHGRFVTERPREPVHYDYIKAVADSVRIPVIANGASLDIAVYDDIAAVKQKTGCASVMLARAAQWNPSIFSFGKTTANPLDNAREYIKLALQYGQDLGNIKFNLQHLLHFAPDKILKGKLSSAANSQELWCGVVYVCLFSFHLIFIIVNFLAFLCIIKRTLDAGFNHCILLWTAIYLSFGSLAPSSCSMELL</sequence>
<evidence type="ECO:0000313" key="3">
    <source>
        <dbReference type="EMBL" id="KAJ3616275.1"/>
    </source>
</evidence>
<keyword evidence="4" id="KW-1185">Reference proteome</keyword>
<dbReference type="PANTHER" id="PTHR45936:SF1">
    <property type="entry name" value="TRNA-DIHYDROURIDINE(20) SYNTHASE [NAD(P)+]-LIKE"/>
    <property type="match status" value="1"/>
</dbReference>
<dbReference type="EMBL" id="JALNTZ010003678">
    <property type="protein sequence ID" value="KAJ3616275.1"/>
    <property type="molecule type" value="Genomic_DNA"/>
</dbReference>
<accession>A0AA38LYT3</accession>
<comment type="caution">
    <text evidence="3">The sequence shown here is derived from an EMBL/GenBank/DDBJ whole genome shotgun (WGS) entry which is preliminary data.</text>
</comment>
<evidence type="ECO:0000313" key="4">
    <source>
        <dbReference type="Proteomes" id="UP001168821"/>
    </source>
</evidence>
<protein>
    <recommendedName>
        <fullName evidence="2">DUS-like FMN-binding domain-containing protein</fullName>
    </recommendedName>
</protein>
<feature type="domain" description="DUS-like FMN-binding" evidence="2">
    <location>
        <begin position="1"/>
        <end position="153"/>
    </location>
</feature>
<dbReference type="Gene3D" id="3.20.20.70">
    <property type="entry name" value="Aldolase class I"/>
    <property type="match status" value="1"/>
</dbReference>
<dbReference type="InterPro" id="IPR013785">
    <property type="entry name" value="Aldolase_TIM"/>
</dbReference>
<dbReference type="PANTHER" id="PTHR45936">
    <property type="entry name" value="TRNA-DIHYDROURIDINE(20) SYNTHASE [NAD(P)+]-LIKE"/>
    <property type="match status" value="1"/>
</dbReference>
<evidence type="ECO:0000256" key="1">
    <source>
        <dbReference type="SAM" id="Phobius"/>
    </source>
</evidence>
<name>A0AA38LYT3_9CUCU</name>
<reference evidence="3" key="1">
    <citation type="journal article" date="2023" name="G3 (Bethesda)">
        <title>Whole genome assemblies of Zophobas morio and Tenebrio molitor.</title>
        <authorList>
            <person name="Kaur S."/>
            <person name="Stinson S.A."/>
            <person name="diCenzo G.C."/>
        </authorList>
    </citation>
    <scope>NUCLEOTIDE SEQUENCE</scope>
    <source>
        <strain evidence="3">QUZm001</strain>
    </source>
</reference>
<dbReference type="AlphaFoldDB" id="A0AA38LYT3"/>
<dbReference type="Proteomes" id="UP001168821">
    <property type="component" value="Unassembled WGS sequence"/>
</dbReference>
<dbReference type="Pfam" id="PF01207">
    <property type="entry name" value="Dus"/>
    <property type="match status" value="1"/>
</dbReference>
<dbReference type="GO" id="GO:0005737">
    <property type="term" value="C:cytoplasm"/>
    <property type="evidence" value="ECO:0007669"/>
    <property type="project" value="TreeGrafter"/>
</dbReference>
<dbReference type="InterPro" id="IPR052582">
    <property type="entry name" value="tRNA-DUS-like"/>
</dbReference>
<feature type="transmembrane region" description="Helical" evidence="1">
    <location>
        <begin position="188"/>
        <end position="213"/>
    </location>
</feature>
<dbReference type="GO" id="GO:0017150">
    <property type="term" value="F:tRNA dihydrouridine synthase activity"/>
    <property type="evidence" value="ECO:0007669"/>
    <property type="project" value="TreeGrafter"/>
</dbReference>
<feature type="transmembrane region" description="Helical" evidence="1">
    <location>
        <begin position="220"/>
        <end position="239"/>
    </location>
</feature>
<keyword evidence="1" id="KW-0812">Transmembrane</keyword>
<keyword evidence="1" id="KW-0472">Membrane</keyword>
<keyword evidence="1" id="KW-1133">Transmembrane helix</keyword>
<proteinExistence type="predicted"/>
<evidence type="ECO:0000259" key="2">
    <source>
        <dbReference type="Pfam" id="PF01207"/>
    </source>
</evidence>
<dbReference type="SUPFAM" id="SSF51395">
    <property type="entry name" value="FMN-linked oxidoreductases"/>
    <property type="match status" value="1"/>
</dbReference>
<gene>
    <name evidence="3" type="ORF">Zmor_011957</name>
</gene>
<organism evidence="3 4">
    <name type="scientific">Zophobas morio</name>
    <dbReference type="NCBI Taxonomy" id="2755281"/>
    <lineage>
        <taxon>Eukaryota</taxon>
        <taxon>Metazoa</taxon>
        <taxon>Ecdysozoa</taxon>
        <taxon>Arthropoda</taxon>
        <taxon>Hexapoda</taxon>
        <taxon>Insecta</taxon>
        <taxon>Pterygota</taxon>
        <taxon>Neoptera</taxon>
        <taxon>Endopterygota</taxon>
        <taxon>Coleoptera</taxon>
        <taxon>Polyphaga</taxon>
        <taxon>Cucujiformia</taxon>
        <taxon>Tenebrionidae</taxon>
        <taxon>Zophobas</taxon>
    </lineage>
</organism>